<reference evidence="6 8" key="3">
    <citation type="submission" date="2017-11" db="EMBL/GenBank/DDBJ databases">
        <title>De-novo sequencing of pomegranate (Punica granatum L.) genome.</title>
        <authorList>
            <person name="Akparov Z."/>
            <person name="Amiraslanov A."/>
            <person name="Hajiyeva S."/>
            <person name="Abbasov M."/>
            <person name="Kaur K."/>
            <person name="Hamwieh A."/>
            <person name="Solovyev V."/>
            <person name="Salamov A."/>
            <person name="Braich B."/>
            <person name="Kosarev P."/>
            <person name="Mahmoud A."/>
            <person name="Hajiyev E."/>
            <person name="Babayeva S."/>
            <person name="Izzatullayeva V."/>
            <person name="Mammadov A."/>
            <person name="Mammadov A."/>
            <person name="Sharifova S."/>
            <person name="Ojaghi J."/>
            <person name="Eynullazada K."/>
            <person name="Bayramov B."/>
            <person name="Abdulazimova A."/>
            <person name="Shahmuradov I."/>
        </authorList>
    </citation>
    <scope>NUCLEOTIDE SEQUENCE [LARGE SCALE GENOMIC DNA]</scope>
    <source>
        <strain evidence="6">AG2017</strain>
        <strain evidence="8">cv. AG2017</strain>
        <tissue evidence="6">Leaf</tissue>
    </source>
</reference>
<evidence type="ECO:0000259" key="4">
    <source>
        <dbReference type="Pfam" id="PF09118"/>
    </source>
</evidence>
<dbReference type="GeneID" id="116210424"/>
<dbReference type="PANTHER" id="PTHR32208:SF93">
    <property type="entry name" value="ALDEHYDE OXIDASE GLOX1"/>
    <property type="match status" value="1"/>
</dbReference>
<dbReference type="Gene3D" id="2.130.10.80">
    <property type="entry name" value="Galactose oxidase/kelch, beta-propeller"/>
    <property type="match status" value="1"/>
</dbReference>
<feature type="domain" description="Glyoxal oxidase N-terminal" evidence="3">
    <location>
        <begin position="109"/>
        <end position="497"/>
    </location>
</feature>
<dbReference type="InterPro" id="IPR037293">
    <property type="entry name" value="Gal_Oxidase_central_sf"/>
</dbReference>
<feature type="domain" description="Galactose oxidase-like Early set" evidence="4">
    <location>
        <begin position="506"/>
        <end position="613"/>
    </location>
</feature>
<dbReference type="CDD" id="cd02851">
    <property type="entry name" value="E_set_GO_C"/>
    <property type="match status" value="1"/>
</dbReference>
<evidence type="ECO:0000313" key="7">
    <source>
        <dbReference type="Proteomes" id="UP000197138"/>
    </source>
</evidence>
<dbReference type="OrthoDB" id="2019572at2759"/>
<gene>
    <name evidence="5" type="ORF">CDL15_Pgr018482</name>
    <name evidence="6" type="ORF">CRG98_005299</name>
</gene>
<evidence type="ECO:0000256" key="2">
    <source>
        <dbReference type="SAM" id="SignalP"/>
    </source>
</evidence>
<reference evidence="7" key="1">
    <citation type="journal article" date="2017" name="Plant J.">
        <title>The pomegranate (Punica granatum L.) genome and the genomics of punicalagin biosynthesis.</title>
        <authorList>
            <person name="Qin G."/>
            <person name="Xu C."/>
            <person name="Ming R."/>
            <person name="Tang H."/>
            <person name="Guyot R."/>
            <person name="Kramer E.M."/>
            <person name="Hu Y."/>
            <person name="Yi X."/>
            <person name="Qi Y."/>
            <person name="Xu X."/>
            <person name="Gao Z."/>
            <person name="Pan H."/>
            <person name="Jian J."/>
            <person name="Tian Y."/>
            <person name="Yue Z."/>
            <person name="Xu Y."/>
        </authorList>
    </citation>
    <scope>NUCLEOTIDE SEQUENCE [LARGE SCALE GENOMIC DNA]</scope>
    <source>
        <strain evidence="7">cv. Dabenzi</strain>
    </source>
</reference>
<evidence type="ECO:0000313" key="6">
    <source>
        <dbReference type="EMBL" id="PKI74323.1"/>
    </source>
</evidence>
<dbReference type="InterPro" id="IPR011043">
    <property type="entry name" value="Gal_Oxase/kelch_b-propeller"/>
</dbReference>
<dbReference type="PANTHER" id="PTHR32208">
    <property type="entry name" value="SECRETED PROTEIN-RELATED"/>
    <property type="match status" value="1"/>
</dbReference>
<dbReference type="SUPFAM" id="SSF81296">
    <property type="entry name" value="E set domains"/>
    <property type="match status" value="1"/>
</dbReference>
<dbReference type="EMBL" id="PGOL01000211">
    <property type="protein sequence ID" value="PKI74323.1"/>
    <property type="molecule type" value="Genomic_DNA"/>
</dbReference>
<evidence type="ECO:0000313" key="5">
    <source>
        <dbReference type="EMBL" id="OWM77913.1"/>
    </source>
</evidence>
<comment type="caution">
    <text evidence="5">The sequence shown here is derived from an EMBL/GenBank/DDBJ whole genome shotgun (WGS) entry which is preliminary data.</text>
</comment>
<dbReference type="STRING" id="22663.A0A218WZ40"/>
<dbReference type="Proteomes" id="UP000197138">
    <property type="component" value="Unassembled WGS sequence"/>
</dbReference>
<accession>A0A218WZ40</accession>
<reference evidence="5" key="2">
    <citation type="submission" date="2017-06" db="EMBL/GenBank/DDBJ databases">
        <title>The pomegranate genome and the genomics of punicalagin biosynthesis.</title>
        <authorList>
            <person name="Xu C."/>
        </authorList>
    </citation>
    <scope>NUCLEOTIDE SEQUENCE [LARGE SCALE GENOMIC DNA]</scope>
    <source>
        <tissue evidence="5">Fresh leaf</tissue>
    </source>
</reference>
<evidence type="ECO:0000313" key="8">
    <source>
        <dbReference type="Proteomes" id="UP000233551"/>
    </source>
</evidence>
<keyword evidence="1 2" id="KW-0732">Signal</keyword>
<dbReference type="Pfam" id="PF07250">
    <property type="entry name" value="Glyoxal_oxid_N"/>
    <property type="match status" value="1"/>
</dbReference>
<protein>
    <submittedName>
        <fullName evidence="5">Uncharacterized protein</fullName>
    </submittedName>
</protein>
<sequence length="614" mass="67683">MAAPFPRALLFLILVLAPGYSHAGFFSVEIEGFNPEKLISDAKKFFDANDGGLKGEAGKYADDVDSLSGEEAGFVDVDPANLPKDKDEFDTKYAGKWELVSQNSGVSAMHMQLMPNNKALIFDSTVFGPSLINFPKGDVCPLDPTKKPDCTAHAVIYDTENAALRPLHIVTNPWCSSGNLAADGSVLSTGGFEDGAKSIRTLGPCDTCDWQDTPNVLGDPRWYATQVTLEDGSFIVVGGRKAYSYELVPPTGKPNGQAIYFPFIDETTDLDENNLYPFVHLLPDGNLFVFANSRSILFDPKGNKVIKEFPRLLGGSRNYPASGMSALLPLRLDDKTNSKDVQAQVIICGGARPKAFRLAEKNKTYVPALQDCGRLVVSDPNPAWMRENMPSRRVMGDMLILPTGDLLMLNGAKKGASAWGNAKEPNYKPVLFRPNKVGKDRFKELKAATIPRMYHSTSIVLPDGKILVGGSNTNSRYFFKGVEFPTEMRMEKFSPPYLAPALQKYRPQILVDVSDNTMTYGNDFHIRFLVGYIRKEVRMQDIKVTMYAPPFTTHGYSMNQRLIQLGIPELSVEGGVHHALTRAPPSGRIAPPGYYLVFVVYRGVPSIGTWVRIQ</sequence>
<feature type="signal peptide" evidence="2">
    <location>
        <begin position="1"/>
        <end position="23"/>
    </location>
</feature>
<evidence type="ECO:0000259" key="3">
    <source>
        <dbReference type="Pfam" id="PF07250"/>
    </source>
</evidence>
<dbReference type="InterPro" id="IPR014756">
    <property type="entry name" value="Ig_E-set"/>
</dbReference>
<organism evidence="5 7">
    <name type="scientific">Punica granatum</name>
    <name type="common">Pomegranate</name>
    <dbReference type="NCBI Taxonomy" id="22663"/>
    <lineage>
        <taxon>Eukaryota</taxon>
        <taxon>Viridiplantae</taxon>
        <taxon>Streptophyta</taxon>
        <taxon>Embryophyta</taxon>
        <taxon>Tracheophyta</taxon>
        <taxon>Spermatophyta</taxon>
        <taxon>Magnoliopsida</taxon>
        <taxon>eudicotyledons</taxon>
        <taxon>Gunneridae</taxon>
        <taxon>Pentapetalae</taxon>
        <taxon>rosids</taxon>
        <taxon>malvids</taxon>
        <taxon>Myrtales</taxon>
        <taxon>Lythraceae</taxon>
        <taxon>Punica</taxon>
    </lineage>
</organism>
<dbReference type="Pfam" id="PF09118">
    <property type="entry name" value="GO-like_E_set"/>
    <property type="match status" value="1"/>
</dbReference>
<keyword evidence="8" id="KW-1185">Reference proteome</keyword>
<feature type="chain" id="PRO_5014071822" evidence="2">
    <location>
        <begin position="24"/>
        <end position="614"/>
    </location>
</feature>
<evidence type="ECO:0000256" key="1">
    <source>
        <dbReference type="ARBA" id="ARBA00022729"/>
    </source>
</evidence>
<proteinExistence type="predicted"/>
<dbReference type="AlphaFoldDB" id="A0A218WZ40"/>
<dbReference type="Proteomes" id="UP000233551">
    <property type="component" value="Unassembled WGS sequence"/>
</dbReference>
<dbReference type="InterPro" id="IPR013783">
    <property type="entry name" value="Ig-like_fold"/>
</dbReference>
<dbReference type="InterPro" id="IPR015202">
    <property type="entry name" value="GO-like_E_set"/>
</dbReference>
<dbReference type="InterPro" id="IPR009880">
    <property type="entry name" value="Glyoxal_oxidase_N"/>
</dbReference>
<name>A0A218WZ40_PUNGR</name>
<dbReference type="EMBL" id="MTKT01002507">
    <property type="protein sequence ID" value="OWM77913.1"/>
    <property type="molecule type" value="Genomic_DNA"/>
</dbReference>
<dbReference type="Gene3D" id="2.60.40.10">
    <property type="entry name" value="Immunoglobulins"/>
    <property type="match status" value="1"/>
</dbReference>
<dbReference type="SUPFAM" id="SSF50965">
    <property type="entry name" value="Galactose oxidase, central domain"/>
    <property type="match status" value="1"/>
</dbReference>